<protein>
    <recommendedName>
        <fullName evidence="7">WLM domain-containing protein</fullName>
    </recommendedName>
</protein>
<sequence length="1041" mass="114810">MASLARDSTGVTADEAGNRLSGADNLQHLPDEHPLATVHPLVRRQVLLKVMLHDSSKDAEIRGVLNAATAEERAVYAAVAKLDRKFRNTELTKAEYKKSMLLLKKIITNILDNPTEDRFRQLRKSNKLVVEHLQAVPENIDILRVCGFDNDSDVYVCRHVDESLFWIARAISIDTTKNMASGDQVLELSVQFQGSGHAIDLVNGRNSTIGELQQAITDKLGVPADQQRLFFKGKRLHAELNALVTAVCRADASQTCVQLMLMQGASAQSIEKMRADHQAAEREARIRATRRTVSIAQRNRSHEAREAVSTEYRFHAIEVLENFSDSSKAREILERLAYDRGVRAVMAKHKWSVGVLAEMPPDGKVGVDPVCVLGLNQNKGQKILLRLRTDDLLGFRKFLSIKQVLYHELSHNVHSEHDSKFYQLMRQVERECHELDWSAAGGHAIGGSPVAIASDEDHTSQLGGSAGHRLSTHTSRLLASTSDTNARQERGHETVQEAPSEPPRTGWVMPAMNSFYCDGRGINQPQKMCRDDDSQLPVSKPPTSPNAMEEEASEHQPTELTLASSQTQSLPDLAEVSVQLYCIFNGEREQRVHAALQSLRQRMASPSEDVKKVLSLLHKIVTNIIRHPSDAKYRAVKKSNRLFATYIARHPACLEFLQAIGFQDQSEAYVLVRDDPALLWIAPLHEAAGHMVGASLSLANWTSEVAGPSAMAPTMTTARAHARSLTSSDQCVIDVRTSRDIDIDGAAVLLEDDSAKGHSASPGWCRRHFQRIVGFVVVLSVIITLLVSLPLKEYALSVSAWIADHRLIGMLLYTVICWIAIPLWLPSTLLEGIAGSLFGLTLGFIVGLLGKTGGSLAAFLMGRYMCKNVVGSYLQSKFPTFRAMSVVLTSDDNFKPLLLFQLSSVPNMLKCYGLAITNLPALRFAGSALIGNAPHAFVWAYLGSQAEDIASIVSGKGEVSRERMLLLGGGIVITVVAMTLLLVYTKRQLRELQRERNASGSDDDGSSLMDELRLSVRSDESMQSTPHHRTSIPMLGHQHPQ</sequence>
<dbReference type="EMBL" id="DAKRPA010000325">
    <property type="protein sequence ID" value="DAZ93316.1"/>
    <property type="molecule type" value="Genomic_DNA"/>
</dbReference>
<feature type="transmembrane region" description="Helical" evidence="2">
    <location>
        <begin position="807"/>
        <end position="825"/>
    </location>
</feature>
<feature type="region of interest" description="Disordered" evidence="1">
    <location>
        <begin position="480"/>
        <end position="507"/>
    </location>
</feature>
<evidence type="ECO:0000313" key="6">
    <source>
        <dbReference type="Proteomes" id="UP001146120"/>
    </source>
</evidence>
<dbReference type="CDD" id="cd09212">
    <property type="entry name" value="PUB"/>
    <property type="match status" value="1"/>
</dbReference>
<reference evidence="5" key="2">
    <citation type="journal article" date="2023" name="Microbiol Resour">
        <title>Decontamination and Annotation of the Draft Genome Sequence of the Oomycete Lagenidium giganteum ARSEF 373.</title>
        <authorList>
            <person name="Morgan W.R."/>
            <person name="Tartar A."/>
        </authorList>
    </citation>
    <scope>NUCLEOTIDE SEQUENCE</scope>
    <source>
        <strain evidence="5">ARSEF 373</strain>
    </source>
</reference>
<proteinExistence type="predicted"/>
<dbReference type="InterPro" id="IPR029071">
    <property type="entry name" value="Ubiquitin-like_domsf"/>
</dbReference>
<feature type="domain" description="Ubiquitin-like" evidence="3">
    <location>
        <begin position="186"/>
        <end position="237"/>
    </location>
</feature>
<feature type="transmembrane region" description="Helical" evidence="2">
    <location>
        <begin position="837"/>
        <end position="860"/>
    </location>
</feature>
<dbReference type="CDD" id="cd17039">
    <property type="entry name" value="Ubl_ubiquitin_like"/>
    <property type="match status" value="1"/>
</dbReference>
<feature type="compositionally biased region" description="Basic and acidic residues" evidence="1">
    <location>
        <begin position="1010"/>
        <end position="1020"/>
    </location>
</feature>
<dbReference type="InterPro" id="IPR032816">
    <property type="entry name" value="VTT_dom"/>
</dbReference>
<feature type="domain" description="WLM" evidence="4">
    <location>
        <begin position="305"/>
        <end position="504"/>
    </location>
</feature>
<dbReference type="Gene3D" id="3.10.20.90">
    <property type="entry name" value="Phosphatidylinositol 3-kinase Catalytic Subunit, Chain A, domain 1"/>
    <property type="match status" value="1"/>
</dbReference>
<feature type="region of interest" description="Disordered" evidence="1">
    <location>
        <begin position="523"/>
        <end position="561"/>
    </location>
</feature>
<dbReference type="InterPro" id="IPR013536">
    <property type="entry name" value="WLM_dom"/>
</dbReference>
<dbReference type="Pfam" id="PF09409">
    <property type="entry name" value="PUB"/>
    <property type="match status" value="2"/>
</dbReference>
<keyword evidence="6" id="KW-1185">Reference proteome</keyword>
<dbReference type="Pfam" id="PF08325">
    <property type="entry name" value="WLM"/>
    <property type="match status" value="1"/>
</dbReference>
<evidence type="ECO:0000313" key="5">
    <source>
        <dbReference type="EMBL" id="DAZ93316.1"/>
    </source>
</evidence>
<dbReference type="InterPro" id="IPR018997">
    <property type="entry name" value="PUB_domain"/>
</dbReference>
<feature type="region of interest" description="Disordered" evidence="1">
    <location>
        <begin position="1"/>
        <end position="28"/>
    </location>
</feature>
<accession>A0AAV2YGT0</accession>
<feature type="transmembrane region" description="Helical" evidence="2">
    <location>
        <begin position="772"/>
        <end position="795"/>
    </location>
</feature>
<keyword evidence="2" id="KW-1133">Transmembrane helix</keyword>
<feature type="region of interest" description="Disordered" evidence="1">
    <location>
        <begin position="993"/>
        <end position="1041"/>
    </location>
</feature>
<dbReference type="SUPFAM" id="SSF143503">
    <property type="entry name" value="PUG domain-like"/>
    <property type="match status" value="2"/>
</dbReference>
<keyword evidence="2" id="KW-0472">Membrane</keyword>
<dbReference type="PANTHER" id="PTHR47796">
    <property type="entry name" value="ZINC METALLOPROTEINASE-LIKE PROTEIN"/>
    <property type="match status" value="1"/>
</dbReference>
<dbReference type="InterPro" id="IPR036339">
    <property type="entry name" value="PUB-like_dom_sf"/>
</dbReference>
<dbReference type="AlphaFoldDB" id="A0AAV2YGT0"/>
<gene>
    <name evidence="5" type="ORF">N0F65_003267</name>
</gene>
<dbReference type="SMART" id="SM00580">
    <property type="entry name" value="PUG"/>
    <property type="match status" value="2"/>
</dbReference>
<name>A0AAV2YGT0_9STRA</name>
<dbReference type="Proteomes" id="UP001146120">
    <property type="component" value="Unassembled WGS sequence"/>
</dbReference>
<dbReference type="SUPFAM" id="SSF54236">
    <property type="entry name" value="Ubiquitin-like"/>
    <property type="match status" value="1"/>
</dbReference>
<dbReference type="PANTHER" id="PTHR47796:SF1">
    <property type="entry name" value="OS08G0500800 PROTEIN"/>
    <property type="match status" value="1"/>
</dbReference>
<evidence type="ECO:0000259" key="3">
    <source>
        <dbReference type="PROSITE" id="PS50053"/>
    </source>
</evidence>
<evidence type="ECO:0000259" key="4">
    <source>
        <dbReference type="PROSITE" id="PS51397"/>
    </source>
</evidence>
<evidence type="ECO:0008006" key="7">
    <source>
        <dbReference type="Google" id="ProtNLM"/>
    </source>
</evidence>
<comment type="caution">
    <text evidence="5">The sequence shown here is derived from an EMBL/GenBank/DDBJ whole genome shotgun (WGS) entry which is preliminary data.</text>
</comment>
<dbReference type="Pfam" id="PF00240">
    <property type="entry name" value="ubiquitin"/>
    <property type="match status" value="1"/>
</dbReference>
<evidence type="ECO:0000256" key="1">
    <source>
        <dbReference type="SAM" id="MobiDB-lite"/>
    </source>
</evidence>
<reference evidence="5" key="1">
    <citation type="submission" date="2022-11" db="EMBL/GenBank/DDBJ databases">
        <authorList>
            <person name="Morgan W.R."/>
            <person name="Tartar A."/>
        </authorList>
    </citation>
    <scope>NUCLEOTIDE SEQUENCE</scope>
    <source>
        <strain evidence="5">ARSEF 373</strain>
    </source>
</reference>
<dbReference type="InterPro" id="IPR000626">
    <property type="entry name" value="Ubiquitin-like_dom"/>
</dbReference>
<feature type="compositionally biased region" description="Basic and acidic residues" evidence="1">
    <location>
        <begin position="486"/>
        <end position="495"/>
    </location>
</feature>
<dbReference type="PROSITE" id="PS50053">
    <property type="entry name" value="UBIQUITIN_2"/>
    <property type="match status" value="1"/>
</dbReference>
<keyword evidence="2" id="KW-0812">Transmembrane</keyword>
<dbReference type="PROSITE" id="PS51397">
    <property type="entry name" value="WLM"/>
    <property type="match status" value="1"/>
</dbReference>
<dbReference type="Pfam" id="PF09335">
    <property type="entry name" value="VTT_dom"/>
    <property type="match status" value="1"/>
</dbReference>
<dbReference type="Gene3D" id="1.20.58.2190">
    <property type="match status" value="2"/>
</dbReference>
<evidence type="ECO:0000256" key="2">
    <source>
        <dbReference type="SAM" id="Phobius"/>
    </source>
</evidence>
<organism evidence="5 6">
    <name type="scientific">Lagenidium giganteum</name>
    <dbReference type="NCBI Taxonomy" id="4803"/>
    <lineage>
        <taxon>Eukaryota</taxon>
        <taxon>Sar</taxon>
        <taxon>Stramenopiles</taxon>
        <taxon>Oomycota</taxon>
        <taxon>Peronosporomycetes</taxon>
        <taxon>Pythiales</taxon>
        <taxon>Pythiaceae</taxon>
    </lineage>
</organism>
<feature type="transmembrane region" description="Helical" evidence="2">
    <location>
        <begin position="964"/>
        <end position="984"/>
    </location>
</feature>